<evidence type="ECO:0000313" key="2">
    <source>
        <dbReference type="Proteomes" id="UP001500393"/>
    </source>
</evidence>
<evidence type="ECO:0008006" key="3">
    <source>
        <dbReference type="Google" id="ProtNLM"/>
    </source>
</evidence>
<gene>
    <name evidence="1" type="ORF">GCM10009789_65700</name>
</gene>
<reference evidence="2" key="1">
    <citation type="journal article" date="2019" name="Int. J. Syst. Evol. Microbiol.">
        <title>The Global Catalogue of Microorganisms (GCM) 10K type strain sequencing project: providing services to taxonomists for standard genome sequencing and annotation.</title>
        <authorList>
            <consortium name="The Broad Institute Genomics Platform"/>
            <consortium name="The Broad Institute Genome Sequencing Center for Infectious Disease"/>
            <person name="Wu L."/>
            <person name="Ma J."/>
        </authorList>
    </citation>
    <scope>NUCLEOTIDE SEQUENCE [LARGE SCALE GENOMIC DNA]</scope>
    <source>
        <strain evidence="2">JCM 14969</strain>
    </source>
</reference>
<accession>A0ABP4QBZ9</accession>
<sequence length="237" mass="26477">MDDELEALINAAAQAAWAKEPSRQLVDAIEQHIVVPLPHWLKTTLGRDEAAQLARVIAWERCQELAVKRPDAGVTWGYLANLVRWRLIDAARAEVLRRQRHLLTPTLPEAESQGMPLLGLHLDRIVAELERYGLPSAVSRELMRVAADGPPFYRSTIISRLRLSGVTQSQAEGLAWLLRGSPSKPSALARLAAGQPDKQVFTDLTVRTWLKAAAGRDLLFFGRWTSETCWYELARSA</sequence>
<keyword evidence="2" id="KW-1185">Reference proteome</keyword>
<dbReference type="Proteomes" id="UP001500393">
    <property type="component" value="Unassembled WGS sequence"/>
</dbReference>
<dbReference type="RefSeq" id="WP_344220628.1">
    <property type="nucleotide sequence ID" value="NZ_BAAAOS010000050.1"/>
</dbReference>
<evidence type="ECO:0000313" key="1">
    <source>
        <dbReference type="EMBL" id="GAA1602455.1"/>
    </source>
</evidence>
<dbReference type="EMBL" id="BAAAOS010000050">
    <property type="protein sequence ID" value="GAA1602455.1"/>
    <property type="molecule type" value="Genomic_DNA"/>
</dbReference>
<protein>
    <recommendedName>
        <fullName evidence="3">Sigma-70 region 2</fullName>
    </recommendedName>
</protein>
<organism evidence="1 2">
    <name type="scientific">Kribbella sancticallisti</name>
    <dbReference type="NCBI Taxonomy" id="460087"/>
    <lineage>
        <taxon>Bacteria</taxon>
        <taxon>Bacillati</taxon>
        <taxon>Actinomycetota</taxon>
        <taxon>Actinomycetes</taxon>
        <taxon>Propionibacteriales</taxon>
        <taxon>Kribbellaceae</taxon>
        <taxon>Kribbella</taxon>
    </lineage>
</organism>
<proteinExistence type="predicted"/>
<name>A0ABP4QBZ9_9ACTN</name>
<comment type="caution">
    <text evidence="1">The sequence shown here is derived from an EMBL/GenBank/DDBJ whole genome shotgun (WGS) entry which is preliminary data.</text>
</comment>